<feature type="transmembrane region" description="Helical" evidence="1">
    <location>
        <begin position="12"/>
        <end position="31"/>
    </location>
</feature>
<evidence type="ECO:0000256" key="1">
    <source>
        <dbReference type="SAM" id="Phobius"/>
    </source>
</evidence>
<protein>
    <submittedName>
        <fullName evidence="2">Transmembrane domain-containing protein</fullName>
    </submittedName>
</protein>
<feature type="transmembrane region" description="Helical" evidence="1">
    <location>
        <begin position="137"/>
        <end position="162"/>
    </location>
</feature>
<reference evidence="2" key="1">
    <citation type="submission" date="2015-07" db="EMBL/GenBank/DDBJ databases">
        <title>Adaptation to a free-living lifestyle via gene acquisitions in the diplomonad Trepomonas sp. PC1.</title>
        <authorList>
            <person name="Xu F."/>
            <person name="Jerlstrom-Hultqvist J."/>
            <person name="Kolisko M."/>
            <person name="Simpson A.G.B."/>
            <person name="Roger A.J."/>
            <person name="Svard S.G."/>
            <person name="Andersson J.O."/>
        </authorList>
    </citation>
    <scope>NUCLEOTIDE SEQUENCE</scope>
    <source>
        <strain evidence="2">PC1</strain>
    </source>
</reference>
<accession>A0A146K3V7</accession>
<sequence>MCSKCLQAFCAKFIYSCIIIVIFGIIALTTFDTYYSLENIQYDKFELTQSTTNLTELIPTQLQTNLLGIPYLSDIFSDDQYCLSFNETQQACYFLKNENQTSKGKQLMQNIGIIFSVKAATLAFIESDKNKNMCKISLLLAITSTTIGCVIAICIILCCTGWCKCCCCCKAKKYVQMQEKIA</sequence>
<gene>
    <name evidence="2" type="ORF">TPC1_16740</name>
</gene>
<evidence type="ECO:0000313" key="2">
    <source>
        <dbReference type="EMBL" id="JAP91600.1"/>
    </source>
</evidence>
<organism evidence="2">
    <name type="scientific">Trepomonas sp. PC1</name>
    <dbReference type="NCBI Taxonomy" id="1076344"/>
    <lineage>
        <taxon>Eukaryota</taxon>
        <taxon>Metamonada</taxon>
        <taxon>Diplomonadida</taxon>
        <taxon>Hexamitidae</taxon>
        <taxon>Hexamitinae</taxon>
        <taxon>Trepomonas</taxon>
    </lineage>
</organism>
<dbReference type="EMBL" id="GDID01005006">
    <property type="protein sequence ID" value="JAP91600.1"/>
    <property type="molecule type" value="Transcribed_RNA"/>
</dbReference>
<dbReference type="AlphaFoldDB" id="A0A146K3V7"/>
<proteinExistence type="predicted"/>
<name>A0A146K3V7_9EUKA</name>
<keyword evidence="1" id="KW-1133">Transmembrane helix</keyword>
<keyword evidence="1 2" id="KW-0812">Transmembrane</keyword>
<keyword evidence="1" id="KW-0472">Membrane</keyword>